<dbReference type="SUPFAM" id="SSF48403">
    <property type="entry name" value="Ankyrin repeat"/>
    <property type="match status" value="1"/>
</dbReference>
<feature type="signal peptide" evidence="2">
    <location>
        <begin position="1"/>
        <end position="21"/>
    </location>
</feature>
<dbReference type="STRING" id="1720063.SAMN05216217_1226"/>
<accession>A0A1I4UG74</accession>
<dbReference type="RefSeq" id="WP_093478818.1">
    <property type="nucleotide sequence ID" value="NZ_FOUI01000022.1"/>
</dbReference>
<sequence>MPLRLTTSFLLVTLFAGHALASDDERKYIDLQPDDEHACNLSNGFITSPTLSLMTSAFKDTSLDQFATLATISKVIEAGCPIDEPDAAGLTPLHAAIMYDLPELVELYLNMGADPKVRIQAPGRPIDQLDAYAFAELMAADSKGETRIREIIALLAAHQAAR</sequence>
<dbReference type="Gene3D" id="1.25.40.20">
    <property type="entry name" value="Ankyrin repeat-containing domain"/>
    <property type="match status" value="1"/>
</dbReference>
<dbReference type="AlphaFoldDB" id="A0A1I4UG74"/>
<reference evidence="4" key="1">
    <citation type="submission" date="2016-10" db="EMBL/GenBank/DDBJ databases">
        <authorList>
            <person name="Varghese N."/>
            <person name="Submissions S."/>
        </authorList>
    </citation>
    <scope>NUCLEOTIDE SEQUENCE [LARGE SCALE GENOMIC DNA]</scope>
    <source>
        <strain evidence="4">DSM 24213</strain>
    </source>
</reference>
<gene>
    <name evidence="3" type="ORF">SAMN05216217_1226</name>
</gene>
<organism evidence="3 4">
    <name type="scientific">Halopseudomonas yangmingensis</name>
    <dbReference type="NCBI Taxonomy" id="1720063"/>
    <lineage>
        <taxon>Bacteria</taxon>
        <taxon>Pseudomonadati</taxon>
        <taxon>Pseudomonadota</taxon>
        <taxon>Gammaproteobacteria</taxon>
        <taxon>Pseudomonadales</taxon>
        <taxon>Pseudomonadaceae</taxon>
        <taxon>Halopseudomonas</taxon>
    </lineage>
</organism>
<dbReference type="InterPro" id="IPR036770">
    <property type="entry name" value="Ankyrin_rpt-contain_sf"/>
</dbReference>
<dbReference type="PROSITE" id="PS50297">
    <property type="entry name" value="ANK_REP_REGION"/>
    <property type="match status" value="1"/>
</dbReference>
<proteinExistence type="predicted"/>
<evidence type="ECO:0000313" key="4">
    <source>
        <dbReference type="Proteomes" id="UP000243629"/>
    </source>
</evidence>
<dbReference type="PROSITE" id="PS50088">
    <property type="entry name" value="ANK_REPEAT"/>
    <property type="match status" value="1"/>
</dbReference>
<dbReference type="Pfam" id="PF00023">
    <property type="entry name" value="Ank"/>
    <property type="match status" value="1"/>
</dbReference>
<evidence type="ECO:0000313" key="3">
    <source>
        <dbReference type="EMBL" id="SFM87851.1"/>
    </source>
</evidence>
<dbReference type="Proteomes" id="UP000243629">
    <property type="component" value="Unassembled WGS sequence"/>
</dbReference>
<keyword evidence="1" id="KW-0040">ANK repeat</keyword>
<dbReference type="OrthoDB" id="6881580at2"/>
<keyword evidence="4" id="KW-1185">Reference proteome</keyword>
<dbReference type="InterPro" id="IPR002110">
    <property type="entry name" value="Ankyrin_rpt"/>
</dbReference>
<name>A0A1I4UG74_9GAMM</name>
<evidence type="ECO:0000256" key="2">
    <source>
        <dbReference type="SAM" id="SignalP"/>
    </source>
</evidence>
<evidence type="ECO:0000256" key="1">
    <source>
        <dbReference type="PROSITE-ProRule" id="PRU00023"/>
    </source>
</evidence>
<keyword evidence="2" id="KW-0732">Signal</keyword>
<dbReference type="EMBL" id="FOUI01000022">
    <property type="protein sequence ID" value="SFM87851.1"/>
    <property type="molecule type" value="Genomic_DNA"/>
</dbReference>
<feature type="chain" id="PRO_5017362398" evidence="2">
    <location>
        <begin position="22"/>
        <end position="162"/>
    </location>
</feature>
<feature type="repeat" description="ANK" evidence="1">
    <location>
        <begin position="88"/>
        <end position="120"/>
    </location>
</feature>
<protein>
    <submittedName>
        <fullName evidence="3">Ankyrin repeat-containing protein</fullName>
    </submittedName>
</protein>